<gene>
    <name evidence="1" type="ORF">DW839_18510</name>
</gene>
<dbReference type="RefSeq" id="WP_119205391.1">
    <property type="nucleotide sequence ID" value="NZ_JAWYMX010000113.1"/>
</dbReference>
<comment type="caution">
    <text evidence="1">The sequence shown here is derived from an EMBL/GenBank/DDBJ whole genome shotgun (WGS) entry which is preliminary data.</text>
</comment>
<reference evidence="1 2" key="1">
    <citation type="submission" date="2018-08" db="EMBL/GenBank/DDBJ databases">
        <title>A genome reference for cultivated species of the human gut microbiota.</title>
        <authorList>
            <person name="Zou Y."/>
            <person name="Xue W."/>
            <person name="Luo G."/>
        </authorList>
    </citation>
    <scope>NUCLEOTIDE SEQUENCE [LARGE SCALE GENOMIC DNA]</scope>
    <source>
        <strain evidence="1 2">AM35-14</strain>
    </source>
</reference>
<sequence length="108" mass="12438">MLEILIIPENMQRGDRILNVICNIETEPIAEYSKGRKRIRTQGGTIYKVIRPEIRYLMGHRADQVILDFAFVNALKNVVDSILCSSCVPTEFQIIDDRKILNGCIRPY</sequence>
<name>A0A414AT23_9FIRM</name>
<accession>A0A414AT23</accession>
<dbReference type="AlphaFoldDB" id="A0A414AT23"/>
<evidence type="ECO:0000313" key="1">
    <source>
        <dbReference type="EMBL" id="RHC54689.1"/>
    </source>
</evidence>
<dbReference type="EMBL" id="QSHZ01000020">
    <property type="protein sequence ID" value="RHC54689.1"/>
    <property type="molecule type" value="Genomic_DNA"/>
</dbReference>
<evidence type="ECO:0000313" key="2">
    <source>
        <dbReference type="Proteomes" id="UP000283975"/>
    </source>
</evidence>
<organism evidence="1 2">
    <name type="scientific">Enterocloster bolteae</name>
    <dbReference type="NCBI Taxonomy" id="208479"/>
    <lineage>
        <taxon>Bacteria</taxon>
        <taxon>Bacillati</taxon>
        <taxon>Bacillota</taxon>
        <taxon>Clostridia</taxon>
        <taxon>Lachnospirales</taxon>
        <taxon>Lachnospiraceae</taxon>
        <taxon>Enterocloster</taxon>
    </lineage>
</organism>
<dbReference type="Proteomes" id="UP000283975">
    <property type="component" value="Unassembled WGS sequence"/>
</dbReference>
<proteinExistence type="predicted"/>
<protein>
    <submittedName>
        <fullName evidence="1">Uncharacterized protein</fullName>
    </submittedName>
</protein>